<sequence>MLKTNKSALSAALIMFGSACKLTGNWIPGKYLTFSCLVLMISVKLTPLIFSSKTHMSTSLWNKCGLKAAFSATTLAMVVPQLPEPITVTLYGLTGAKADFLDCSLLVK</sequence>
<protein>
    <submittedName>
        <fullName evidence="1">Uncharacterized protein</fullName>
    </submittedName>
</protein>
<evidence type="ECO:0000313" key="2">
    <source>
        <dbReference type="Proteomes" id="UP000774326"/>
    </source>
</evidence>
<reference evidence="1" key="2">
    <citation type="submission" date="2021-01" db="EMBL/GenBank/DDBJ databases">
        <authorList>
            <person name="Schikora-Tamarit M.A."/>
        </authorList>
    </citation>
    <scope>NUCLEOTIDE SEQUENCE</scope>
    <source>
        <strain evidence="1">CBS2887</strain>
    </source>
</reference>
<accession>A0A9P8Q2V2</accession>
<comment type="caution">
    <text evidence="1">The sequence shown here is derived from an EMBL/GenBank/DDBJ whole genome shotgun (WGS) entry which is preliminary data.</text>
</comment>
<organism evidence="1 2">
    <name type="scientific">Wickerhamomyces pijperi</name>
    <name type="common">Yeast</name>
    <name type="synonym">Pichia pijperi</name>
    <dbReference type="NCBI Taxonomy" id="599730"/>
    <lineage>
        <taxon>Eukaryota</taxon>
        <taxon>Fungi</taxon>
        <taxon>Dikarya</taxon>
        <taxon>Ascomycota</taxon>
        <taxon>Saccharomycotina</taxon>
        <taxon>Saccharomycetes</taxon>
        <taxon>Phaffomycetales</taxon>
        <taxon>Wickerhamomycetaceae</taxon>
        <taxon>Wickerhamomyces</taxon>
    </lineage>
</organism>
<proteinExistence type="predicted"/>
<gene>
    <name evidence="1" type="ORF">WICPIJ_007259</name>
</gene>
<evidence type="ECO:0000313" key="1">
    <source>
        <dbReference type="EMBL" id="KAH3681819.1"/>
    </source>
</evidence>
<dbReference type="EMBL" id="JAEUBG010004206">
    <property type="protein sequence ID" value="KAH3681819.1"/>
    <property type="molecule type" value="Genomic_DNA"/>
</dbReference>
<name>A0A9P8Q2V2_WICPI</name>
<dbReference type="AlphaFoldDB" id="A0A9P8Q2V2"/>
<keyword evidence="2" id="KW-1185">Reference proteome</keyword>
<reference evidence="1" key="1">
    <citation type="journal article" date="2021" name="Open Biol.">
        <title>Shared evolutionary footprints suggest mitochondrial oxidative damage underlies multiple complex I losses in fungi.</title>
        <authorList>
            <person name="Schikora-Tamarit M.A."/>
            <person name="Marcet-Houben M."/>
            <person name="Nosek J."/>
            <person name="Gabaldon T."/>
        </authorList>
    </citation>
    <scope>NUCLEOTIDE SEQUENCE</scope>
    <source>
        <strain evidence="1">CBS2887</strain>
    </source>
</reference>
<dbReference type="Proteomes" id="UP000774326">
    <property type="component" value="Unassembled WGS sequence"/>
</dbReference>
<dbReference type="PROSITE" id="PS51257">
    <property type="entry name" value="PROKAR_LIPOPROTEIN"/>
    <property type="match status" value="1"/>
</dbReference>